<dbReference type="SUPFAM" id="SSF51735">
    <property type="entry name" value="NAD(P)-binding Rossmann-fold domains"/>
    <property type="match status" value="1"/>
</dbReference>
<dbReference type="InterPro" id="IPR036291">
    <property type="entry name" value="NAD(P)-bd_dom_sf"/>
</dbReference>
<accession>A0ABU2H354</accession>
<dbReference type="PIRSF" id="PIRSF000124">
    <property type="entry name" value="UDPglc_GDPman_dh"/>
    <property type="match status" value="1"/>
</dbReference>
<reference evidence="6" key="1">
    <citation type="submission" date="2023-07" db="EMBL/GenBank/DDBJ databases">
        <title>Novel species in the genus Lipingzhangella isolated from Sambhar Salt Lake.</title>
        <authorList>
            <person name="Jiya N."/>
            <person name="Kajale S."/>
            <person name="Sharma A."/>
        </authorList>
    </citation>
    <scope>NUCLEOTIDE SEQUENCE [LARGE SCALE GENOMIC DNA]</scope>
    <source>
        <strain evidence="6">LS1_29</strain>
    </source>
</reference>
<dbReference type="InterPro" id="IPR028359">
    <property type="entry name" value="UDP_ManNAc/GlcNAc_DH"/>
</dbReference>
<dbReference type="Pfam" id="PF00984">
    <property type="entry name" value="UDPG_MGDP_dh"/>
    <property type="match status" value="1"/>
</dbReference>
<dbReference type="EMBL" id="JAVLVT010000002">
    <property type="protein sequence ID" value="MDS1269731.1"/>
    <property type="molecule type" value="Genomic_DNA"/>
</dbReference>
<name>A0ABU2H354_9ACTN</name>
<dbReference type="PANTHER" id="PTHR43491:SF1">
    <property type="entry name" value="UDP-N-ACETYL-D-MANNOSAMINE DEHYDROGENASE"/>
    <property type="match status" value="1"/>
</dbReference>
<dbReference type="Proteomes" id="UP001250214">
    <property type="component" value="Unassembled WGS sequence"/>
</dbReference>
<keyword evidence="1" id="KW-0560">Oxidoreductase</keyword>
<evidence type="ECO:0000256" key="2">
    <source>
        <dbReference type="ARBA" id="ARBA00023027"/>
    </source>
</evidence>
<dbReference type="NCBIfam" id="TIGR03026">
    <property type="entry name" value="NDP-sugDHase"/>
    <property type="match status" value="1"/>
</dbReference>
<dbReference type="RefSeq" id="WP_310911279.1">
    <property type="nucleotide sequence ID" value="NZ_JAVLVT010000002.1"/>
</dbReference>
<dbReference type="SUPFAM" id="SSF52413">
    <property type="entry name" value="UDP-glucose/GDP-mannose dehydrogenase C-terminal domain"/>
    <property type="match status" value="1"/>
</dbReference>
<dbReference type="Gene3D" id="3.40.50.720">
    <property type="entry name" value="NAD(P)-binding Rossmann-like Domain"/>
    <property type="match status" value="2"/>
</dbReference>
<dbReference type="Pfam" id="PF03721">
    <property type="entry name" value="UDPG_MGDP_dh_N"/>
    <property type="match status" value="1"/>
</dbReference>
<dbReference type="SUPFAM" id="SSF48179">
    <property type="entry name" value="6-phosphogluconate dehydrogenase C-terminal domain-like"/>
    <property type="match status" value="1"/>
</dbReference>
<feature type="domain" description="UDP-glucose/GDP-mannose dehydrogenase C-terminal" evidence="4">
    <location>
        <begin position="332"/>
        <end position="427"/>
    </location>
</feature>
<evidence type="ECO:0000313" key="5">
    <source>
        <dbReference type="EMBL" id="MDS1269731.1"/>
    </source>
</evidence>
<gene>
    <name evidence="5" type="ORF">RIF23_05425</name>
</gene>
<evidence type="ECO:0000256" key="3">
    <source>
        <dbReference type="PIRNR" id="PIRNR000124"/>
    </source>
</evidence>
<dbReference type="InterPro" id="IPR014027">
    <property type="entry name" value="UDP-Glc/GDP-Man_DH_C"/>
</dbReference>
<keyword evidence="2" id="KW-0520">NAD</keyword>
<dbReference type="SMART" id="SM00984">
    <property type="entry name" value="UDPG_MGDP_dh_C"/>
    <property type="match status" value="1"/>
</dbReference>
<organism evidence="5 6">
    <name type="scientific">Lipingzhangella rawalii</name>
    <dbReference type="NCBI Taxonomy" id="2055835"/>
    <lineage>
        <taxon>Bacteria</taxon>
        <taxon>Bacillati</taxon>
        <taxon>Actinomycetota</taxon>
        <taxon>Actinomycetes</taxon>
        <taxon>Streptosporangiales</taxon>
        <taxon>Nocardiopsidaceae</taxon>
        <taxon>Lipingzhangella</taxon>
    </lineage>
</organism>
<evidence type="ECO:0000259" key="4">
    <source>
        <dbReference type="SMART" id="SM00984"/>
    </source>
</evidence>
<dbReference type="InterPro" id="IPR014026">
    <property type="entry name" value="UDP-Glc/GDP-Man_DH_dimer"/>
</dbReference>
<dbReference type="Pfam" id="PF03720">
    <property type="entry name" value="UDPG_MGDP_dh_C"/>
    <property type="match status" value="1"/>
</dbReference>
<dbReference type="PIRSF" id="PIRSF500136">
    <property type="entry name" value="UDP_ManNAc_DH"/>
    <property type="match status" value="1"/>
</dbReference>
<dbReference type="PANTHER" id="PTHR43491">
    <property type="entry name" value="UDP-N-ACETYL-D-MANNOSAMINE DEHYDROGENASE"/>
    <property type="match status" value="1"/>
</dbReference>
<dbReference type="InterPro" id="IPR036220">
    <property type="entry name" value="UDP-Glc/GDP-Man_DH_C_sf"/>
</dbReference>
<dbReference type="InterPro" id="IPR008927">
    <property type="entry name" value="6-PGluconate_DH-like_C_sf"/>
</dbReference>
<dbReference type="InterPro" id="IPR001732">
    <property type="entry name" value="UDP-Glc/GDP-Man_DH_N"/>
</dbReference>
<proteinExistence type="inferred from homology"/>
<comment type="similarity">
    <text evidence="3">Belongs to the UDP-glucose/GDP-mannose dehydrogenase family.</text>
</comment>
<protein>
    <submittedName>
        <fullName evidence="5">Nucleotide sugar dehydrogenase</fullName>
    </submittedName>
</protein>
<keyword evidence="6" id="KW-1185">Reference proteome</keyword>
<evidence type="ECO:0000313" key="6">
    <source>
        <dbReference type="Proteomes" id="UP001250214"/>
    </source>
</evidence>
<dbReference type="InterPro" id="IPR017476">
    <property type="entry name" value="UDP-Glc/GDP-Man"/>
</dbReference>
<evidence type="ECO:0000256" key="1">
    <source>
        <dbReference type="ARBA" id="ARBA00023002"/>
    </source>
</evidence>
<sequence>MDVDASTQFHGTVPHETTDLVVLGLGYVGLPLAHQAARVGLRVVGLDVSSTVVDALNSGHSHIGDLSDADVATMRDAGFHASTDPEVLGRTRTVVICVPTPLSDEGGPDLTAVNAAARTIAGQLRPQTLVILESTTYPGTTDEVLRPALETSGLTAGQDFHLAFSPERIDPGNATFGVANTPKVVGGLTRRCGELAASFYGKFVDTVVQARGTREAEMAKLLENTYRHVNIALVNEMAVFCRELGVDLWDSISCAATKPFGFQPFYPGPGVGGHCIPIDPNYLSYKVRTLGYPFRFVELAQEINARMPSYVLQRAQDLLNGSGIALSRATVLVLGVTYKADVADQRESPARPVARKLVAAGATLRYHDPYVPQWEVDGVAVPRAEKLEEALADADLTILVTEHSEYRPETLTERARLLLDTRGTLRRRSPAPADELANAPELRPGIEVL</sequence>
<comment type="caution">
    <text evidence="5">The sequence shown here is derived from an EMBL/GenBank/DDBJ whole genome shotgun (WGS) entry which is preliminary data.</text>
</comment>